<dbReference type="Gene3D" id="3.40.50.300">
    <property type="entry name" value="P-loop containing nucleotide triphosphate hydrolases"/>
    <property type="match status" value="1"/>
</dbReference>
<protein>
    <submittedName>
        <fullName evidence="3">DNA helicase</fullName>
        <ecNumber evidence="3">3.6.4.12</ecNumber>
    </submittedName>
</protein>
<dbReference type="PROSITE" id="PS51192">
    <property type="entry name" value="HELICASE_ATP_BIND_1"/>
    <property type="match status" value="1"/>
</dbReference>
<keyword evidence="1 3" id="KW-0547">Nucleotide-binding</keyword>
<sequence length="455" mass="51899">MLLTRDMMHPYQNRASDFICDIAGNVAGGCALWLDMGLGKTVSTATAASDMLDDFSVGRVLIIAPKRVALTTWPLELRNWEHLMHLRFSVIAGSAKQRTAAILQRADIHIISRDNVQWLVRMVGRQWPWDMVIIDESSSFKSQSSNRWKAMKAVLRTITRVVELSATPAPQGLIDLWAQFYLLDKGERLGATESAFKKRWFMEDREKHLIVPRDFAEGEIHSLVSDITMHMSAEDYLDMPEKIINKIEVDIPRERMLQYQNFERDMILEMEELDLEVEAENAATLTGKLLQFSNGAMYVNEARDWEVLHDEKIEALKEIVESHNGYPILVAYNFKSDLARLQAAFPQAVVMDDDPDTQLRWNNGEIPILLTHPASSGHGLNLQKGSNVIVWFGLNWSLELYLQLNGRLYRQGQKQKTVVIHHIVARHTVDERVLAVVGKKEATQKELLEAVKMVA</sequence>
<dbReference type="InterPro" id="IPR050496">
    <property type="entry name" value="SNF2_RAD54_helicase_repair"/>
</dbReference>
<gene>
    <name evidence="3" type="ORF">F6453_1422</name>
</gene>
<reference evidence="3 4" key="1">
    <citation type="submission" date="2019-10" db="EMBL/GenBank/DDBJ databases">
        <title>Draft genome sequence of Marinobacter hydrocarbonoclasticus NCT7M from the microbiome of the marine copepod.</title>
        <authorList>
            <person name="Nuttall R."/>
            <person name="Sharma G."/>
            <person name="Moisander P."/>
        </authorList>
    </citation>
    <scope>NUCLEOTIDE SEQUENCE [LARGE SCALE GENOMIC DNA]</scope>
    <source>
        <strain evidence="3 4">NCT7M</strain>
    </source>
</reference>
<evidence type="ECO:0000313" key="3">
    <source>
        <dbReference type="EMBL" id="KAE8546176.1"/>
    </source>
</evidence>
<dbReference type="InterPro" id="IPR000330">
    <property type="entry name" value="SNF2_N"/>
</dbReference>
<dbReference type="InterPro" id="IPR038718">
    <property type="entry name" value="SNF2-like_sf"/>
</dbReference>
<dbReference type="InterPro" id="IPR014001">
    <property type="entry name" value="Helicase_ATP-bd"/>
</dbReference>
<proteinExistence type="predicted"/>
<comment type="caution">
    <text evidence="3">The sequence shown here is derived from an EMBL/GenBank/DDBJ whole genome shotgun (WGS) entry which is preliminary data.</text>
</comment>
<evidence type="ECO:0000313" key="4">
    <source>
        <dbReference type="Proteomes" id="UP000469950"/>
    </source>
</evidence>
<organism evidence="3 4">
    <name type="scientific">Marinobacter nauticus</name>
    <name type="common">Marinobacter hydrocarbonoclasticus</name>
    <name type="synonym">Marinobacter aquaeolei</name>
    <dbReference type="NCBI Taxonomy" id="2743"/>
    <lineage>
        <taxon>Bacteria</taxon>
        <taxon>Pseudomonadati</taxon>
        <taxon>Pseudomonadota</taxon>
        <taxon>Gammaproteobacteria</taxon>
        <taxon>Pseudomonadales</taxon>
        <taxon>Marinobacteraceae</taxon>
        <taxon>Marinobacter</taxon>
    </lineage>
</organism>
<keyword evidence="1 3" id="KW-0347">Helicase</keyword>
<dbReference type="GO" id="GO:0016787">
    <property type="term" value="F:hydrolase activity"/>
    <property type="evidence" value="ECO:0007669"/>
    <property type="project" value="UniProtKB-KW"/>
</dbReference>
<dbReference type="PANTHER" id="PTHR45629">
    <property type="entry name" value="SNF2/RAD54 FAMILY MEMBER"/>
    <property type="match status" value="1"/>
</dbReference>
<dbReference type="EC" id="3.6.4.12" evidence="3"/>
<dbReference type="SUPFAM" id="SSF52540">
    <property type="entry name" value="P-loop containing nucleoside triphosphate hydrolases"/>
    <property type="match status" value="2"/>
</dbReference>
<dbReference type="RefSeq" id="WP_153740410.1">
    <property type="nucleotide sequence ID" value="NZ_WBMP01000005.1"/>
</dbReference>
<dbReference type="Gene3D" id="3.40.50.10810">
    <property type="entry name" value="Tandem AAA-ATPase domain"/>
    <property type="match status" value="1"/>
</dbReference>
<dbReference type="PANTHER" id="PTHR45629:SF7">
    <property type="entry name" value="DNA EXCISION REPAIR PROTEIN ERCC-6-RELATED"/>
    <property type="match status" value="1"/>
</dbReference>
<dbReference type="GO" id="GO:0005524">
    <property type="term" value="F:ATP binding"/>
    <property type="evidence" value="ECO:0007669"/>
    <property type="project" value="InterPro"/>
</dbReference>
<dbReference type="Pfam" id="PF00176">
    <property type="entry name" value="SNF2-rel_dom"/>
    <property type="match status" value="1"/>
</dbReference>
<feature type="domain" description="Helicase ATP-binding" evidence="2">
    <location>
        <begin position="21"/>
        <end position="186"/>
    </location>
</feature>
<accession>A0A833JTD9</accession>
<dbReference type="Proteomes" id="UP000469950">
    <property type="component" value="Unassembled WGS sequence"/>
</dbReference>
<evidence type="ECO:0000256" key="1">
    <source>
        <dbReference type="ARBA" id="ARBA00022806"/>
    </source>
</evidence>
<keyword evidence="3" id="KW-0378">Hydrolase</keyword>
<name>A0A833JTD9_MARNT</name>
<evidence type="ECO:0000259" key="2">
    <source>
        <dbReference type="PROSITE" id="PS51192"/>
    </source>
</evidence>
<dbReference type="SMART" id="SM00487">
    <property type="entry name" value="DEXDc"/>
    <property type="match status" value="1"/>
</dbReference>
<dbReference type="InterPro" id="IPR027417">
    <property type="entry name" value="P-loop_NTPase"/>
</dbReference>
<dbReference type="AlphaFoldDB" id="A0A833JTD9"/>
<dbReference type="EMBL" id="WBMP01000005">
    <property type="protein sequence ID" value="KAE8546176.1"/>
    <property type="molecule type" value="Genomic_DNA"/>
</dbReference>
<dbReference type="GO" id="GO:0003678">
    <property type="term" value="F:DNA helicase activity"/>
    <property type="evidence" value="ECO:0007669"/>
    <property type="project" value="UniProtKB-EC"/>
</dbReference>
<keyword evidence="1 3" id="KW-0067">ATP-binding</keyword>